<proteinExistence type="predicted"/>
<evidence type="ECO:0000313" key="7">
    <source>
        <dbReference type="Proteomes" id="UP000187209"/>
    </source>
</evidence>
<organism evidence="6 7">
    <name type="scientific">Stentor coeruleus</name>
    <dbReference type="NCBI Taxonomy" id="5963"/>
    <lineage>
        <taxon>Eukaryota</taxon>
        <taxon>Sar</taxon>
        <taxon>Alveolata</taxon>
        <taxon>Ciliophora</taxon>
        <taxon>Postciliodesmatophora</taxon>
        <taxon>Heterotrichea</taxon>
        <taxon>Heterotrichida</taxon>
        <taxon>Stentoridae</taxon>
        <taxon>Stentor</taxon>
    </lineage>
</organism>
<sequence length="117" mass="13513">MKTRFEETALTCAICLGSINIQGTINSCSHDFCFECIEKWSQTQNTCPLCIKRFNKIKPIPKRRVYNKPKAIIEIEVPSKDQNTTFLSIAEYLFRLGFVQGRDFIFITHTRQSSQDA</sequence>
<dbReference type="AlphaFoldDB" id="A0A1R2C6H9"/>
<feature type="domain" description="RING-type" evidence="5">
    <location>
        <begin position="12"/>
        <end position="50"/>
    </location>
</feature>
<comment type="caution">
    <text evidence="6">The sequence shown here is derived from an EMBL/GenBank/DDBJ whole genome shotgun (WGS) entry which is preliminary data.</text>
</comment>
<dbReference type="GO" id="GO:0008270">
    <property type="term" value="F:zinc ion binding"/>
    <property type="evidence" value="ECO:0007669"/>
    <property type="project" value="UniProtKB-KW"/>
</dbReference>
<dbReference type="InterPro" id="IPR013083">
    <property type="entry name" value="Znf_RING/FYVE/PHD"/>
</dbReference>
<dbReference type="SMART" id="SM00184">
    <property type="entry name" value="RING"/>
    <property type="match status" value="1"/>
</dbReference>
<evidence type="ECO:0000256" key="2">
    <source>
        <dbReference type="ARBA" id="ARBA00022771"/>
    </source>
</evidence>
<dbReference type="PROSITE" id="PS50089">
    <property type="entry name" value="ZF_RING_2"/>
    <property type="match status" value="1"/>
</dbReference>
<dbReference type="Pfam" id="PF13639">
    <property type="entry name" value="zf-RING_2"/>
    <property type="match status" value="1"/>
</dbReference>
<evidence type="ECO:0000256" key="1">
    <source>
        <dbReference type="ARBA" id="ARBA00022723"/>
    </source>
</evidence>
<reference evidence="6 7" key="1">
    <citation type="submission" date="2016-11" db="EMBL/GenBank/DDBJ databases">
        <title>The macronuclear genome of Stentor coeruleus: a giant cell with tiny introns.</title>
        <authorList>
            <person name="Slabodnick M."/>
            <person name="Ruby J.G."/>
            <person name="Reiff S.B."/>
            <person name="Swart E.C."/>
            <person name="Gosai S."/>
            <person name="Prabakaran S."/>
            <person name="Witkowska E."/>
            <person name="Larue G.E."/>
            <person name="Fisher S."/>
            <person name="Freeman R.M."/>
            <person name="Gunawardena J."/>
            <person name="Chu W."/>
            <person name="Stover N.A."/>
            <person name="Gregory B.D."/>
            <person name="Nowacki M."/>
            <person name="Derisi J."/>
            <person name="Roy S.W."/>
            <person name="Marshall W.F."/>
            <person name="Sood P."/>
        </authorList>
    </citation>
    <scope>NUCLEOTIDE SEQUENCE [LARGE SCALE GENOMIC DNA]</scope>
    <source>
        <strain evidence="6">WM001</strain>
    </source>
</reference>
<name>A0A1R2C6H9_9CILI</name>
<dbReference type="SUPFAM" id="SSF57850">
    <property type="entry name" value="RING/U-box"/>
    <property type="match status" value="1"/>
</dbReference>
<keyword evidence="2 4" id="KW-0863">Zinc-finger</keyword>
<dbReference type="OrthoDB" id="1935339at2759"/>
<dbReference type="InterPro" id="IPR001841">
    <property type="entry name" value="Znf_RING"/>
</dbReference>
<dbReference type="PANTHER" id="PTHR47177">
    <property type="entry name" value="F18C1.6 PROTEIN"/>
    <property type="match status" value="1"/>
</dbReference>
<keyword evidence="3" id="KW-0862">Zinc</keyword>
<evidence type="ECO:0000259" key="5">
    <source>
        <dbReference type="PROSITE" id="PS50089"/>
    </source>
</evidence>
<dbReference type="InterPro" id="IPR017907">
    <property type="entry name" value="Znf_RING_CS"/>
</dbReference>
<protein>
    <recommendedName>
        <fullName evidence="5">RING-type domain-containing protein</fullName>
    </recommendedName>
</protein>
<keyword evidence="1" id="KW-0479">Metal-binding</keyword>
<keyword evidence="7" id="KW-1185">Reference proteome</keyword>
<evidence type="ECO:0000256" key="4">
    <source>
        <dbReference type="PROSITE-ProRule" id="PRU00175"/>
    </source>
</evidence>
<dbReference type="EMBL" id="MPUH01000266">
    <property type="protein sequence ID" value="OMJ84525.1"/>
    <property type="molecule type" value="Genomic_DNA"/>
</dbReference>
<evidence type="ECO:0000313" key="6">
    <source>
        <dbReference type="EMBL" id="OMJ84525.1"/>
    </source>
</evidence>
<evidence type="ECO:0000256" key="3">
    <source>
        <dbReference type="ARBA" id="ARBA00022833"/>
    </source>
</evidence>
<gene>
    <name evidence="6" type="ORF">SteCoe_14332</name>
</gene>
<accession>A0A1R2C6H9</accession>
<dbReference type="Gene3D" id="3.30.40.10">
    <property type="entry name" value="Zinc/RING finger domain, C3HC4 (zinc finger)"/>
    <property type="match status" value="1"/>
</dbReference>
<dbReference type="PROSITE" id="PS00518">
    <property type="entry name" value="ZF_RING_1"/>
    <property type="match status" value="1"/>
</dbReference>
<dbReference type="Proteomes" id="UP000187209">
    <property type="component" value="Unassembled WGS sequence"/>
</dbReference>